<evidence type="ECO:0000256" key="1">
    <source>
        <dbReference type="ARBA" id="ARBA00006243"/>
    </source>
</evidence>
<dbReference type="Pfam" id="PF00586">
    <property type="entry name" value="AIRS"/>
    <property type="match status" value="1"/>
</dbReference>
<dbReference type="InterPro" id="IPR036921">
    <property type="entry name" value="PurM-like_N_sf"/>
</dbReference>
<dbReference type="InterPro" id="IPR016188">
    <property type="entry name" value="PurM-like_N"/>
</dbReference>
<dbReference type="PANTHER" id="PTHR30303:SF4">
    <property type="entry name" value="HYDROGENASE EXPRESSION_FORMATION PROTEIN HYPE"/>
    <property type="match status" value="1"/>
</dbReference>
<gene>
    <name evidence="4" type="ORF">ENF72_03190</name>
</gene>
<feature type="domain" description="PurM-like C-terminal" evidence="3">
    <location>
        <begin position="151"/>
        <end position="309"/>
    </location>
</feature>
<organism evidence="4">
    <name type="scientific">Thermococcus litoralis</name>
    <dbReference type="NCBI Taxonomy" id="2265"/>
    <lineage>
        <taxon>Archaea</taxon>
        <taxon>Methanobacteriati</taxon>
        <taxon>Methanobacteriota</taxon>
        <taxon>Thermococci</taxon>
        <taxon>Thermococcales</taxon>
        <taxon>Thermococcaceae</taxon>
        <taxon>Thermococcus</taxon>
    </lineage>
</organism>
<dbReference type="Gene3D" id="3.30.1330.10">
    <property type="entry name" value="PurM-like, N-terminal domain"/>
    <property type="match status" value="1"/>
</dbReference>
<dbReference type="Pfam" id="PF02769">
    <property type="entry name" value="AIRS_C"/>
    <property type="match status" value="1"/>
</dbReference>
<dbReference type="Proteomes" id="UP000886210">
    <property type="component" value="Unassembled WGS sequence"/>
</dbReference>
<dbReference type="CDD" id="cd06061">
    <property type="entry name" value="PurM-like1"/>
    <property type="match status" value="1"/>
</dbReference>
<dbReference type="EMBL" id="DQYG01000135">
    <property type="protein sequence ID" value="HDD31615.1"/>
    <property type="molecule type" value="Genomic_DNA"/>
</dbReference>
<evidence type="ECO:0000259" key="3">
    <source>
        <dbReference type="Pfam" id="PF02769"/>
    </source>
</evidence>
<dbReference type="InterPro" id="IPR036676">
    <property type="entry name" value="PurM-like_C_sf"/>
</dbReference>
<comment type="similarity">
    <text evidence="1">Belongs to the HypE family.</text>
</comment>
<reference evidence="4" key="1">
    <citation type="journal article" date="2020" name="mSystems">
        <title>Genome- and Community-Level Interaction Insights into Carbon Utilization and Element Cycling Functions of Hydrothermarchaeota in Hydrothermal Sediment.</title>
        <authorList>
            <person name="Zhou Z."/>
            <person name="Liu Y."/>
            <person name="Xu W."/>
            <person name="Pan J."/>
            <person name="Luo Z.H."/>
            <person name="Li M."/>
        </authorList>
    </citation>
    <scope>NUCLEOTIDE SEQUENCE [LARGE SCALE GENOMIC DNA]</scope>
    <source>
        <strain evidence="4">HyVt-151</strain>
    </source>
</reference>
<dbReference type="InterPro" id="IPR010918">
    <property type="entry name" value="PurM-like_C_dom"/>
</dbReference>
<dbReference type="SUPFAM" id="SSF55326">
    <property type="entry name" value="PurM N-terminal domain-like"/>
    <property type="match status" value="1"/>
</dbReference>
<accession>A0A7C0TZF9</accession>
<dbReference type="InterPro" id="IPR011854">
    <property type="entry name" value="HypE"/>
</dbReference>
<dbReference type="PIRSF" id="PIRSF005644">
    <property type="entry name" value="Hdrgns_mtr_HypE"/>
    <property type="match status" value="1"/>
</dbReference>
<sequence>MLPGKVPPEVLKKIVFNLLGVQDERVIVKSGVGIDAAAIDFGEKVLVASSDPITGAEKHIGFYAINVNANDVATFGAKPRWFLATILLPENANESLLKEIMEDMHKSAEKLGISIVGGHTEVTIGLNRPIVIGTMLGEVEKEKLVRSNGSRAGDVMILTKGVGIEGTSIIASEKEEELREVFGDELIESAKRFLEKISVVKEALIATEIGVHAMHDPTEGGIANGFHEMADAAGLGFRVYYDRIPIAEETKKLCEYFNLDPLALISSGSLLIAAPPERAEEIVKAIRKEGIEAAIVGEFLEDKNVKVIVREGKETPLKRPETDEIWKLF</sequence>
<dbReference type="AlphaFoldDB" id="A0A7C0TZF9"/>
<feature type="domain" description="PurM-like N-terminal" evidence="2">
    <location>
        <begin position="35"/>
        <end position="139"/>
    </location>
</feature>
<evidence type="ECO:0000259" key="2">
    <source>
        <dbReference type="Pfam" id="PF00586"/>
    </source>
</evidence>
<dbReference type="PANTHER" id="PTHR30303">
    <property type="entry name" value="HYDROGENASE ISOENZYMES FORMATION PROTEIN HYPE"/>
    <property type="match status" value="1"/>
</dbReference>
<protein>
    <submittedName>
        <fullName evidence="4">Hydrogenase</fullName>
    </submittedName>
</protein>
<dbReference type="Gene3D" id="3.90.650.10">
    <property type="entry name" value="PurM-like C-terminal domain"/>
    <property type="match status" value="1"/>
</dbReference>
<proteinExistence type="inferred from homology"/>
<dbReference type="SUPFAM" id="SSF56042">
    <property type="entry name" value="PurM C-terminal domain-like"/>
    <property type="match status" value="1"/>
</dbReference>
<evidence type="ECO:0000313" key="4">
    <source>
        <dbReference type="EMBL" id="HDD31615.1"/>
    </source>
</evidence>
<comment type="caution">
    <text evidence="4">The sequence shown here is derived from an EMBL/GenBank/DDBJ whole genome shotgun (WGS) entry which is preliminary data.</text>
</comment>
<dbReference type="GO" id="GO:0051604">
    <property type="term" value="P:protein maturation"/>
    <property type="evidence" value="ECO:0007669"/>
    <property type="project" value="TreeGrafter"/>
</dbReference>
<name>A0A7C0TZF9_THELI</name>